<sequence length="136" mass="15772">MDPLFLKVITFEREFYFDKCTQVVFTMEDGEVAIQAHHENMLFAVDPGEIRVAKADGSIERGVLGTGFAYVMNNRVIIMVDTAEHPDEIDMVRAERARLRAQEQLRQKQSIAEYYHTQISMAKAISRMKVRKKYKI</sequence>
<dbReference type="SUPFAM" id="SSF51344">
    <property type="entry name" value="Epsilon subunit of F1F0-ATP synthase N-terminal domain"/>
    <property type="match status" value="1"/>
</dbReference>
<keyword evidence="7 8" id="KW-0066">ATP synthesis</keyword>
<evidence type="ECO:0000256" key="8">
    <source>
        <dbReference type="HAMAP-Rule" id="MF_00530"/>
    </source>
</evidence>
<dbReference type="InterPro" id="IPR036771">
    <property type="entry name" value="ATPsynth_dsu/esu_N"/>
</dbReference>
<gene>
    <name evidence="8" type="primary">atpC</name>
    <name evidence="12" type="ORF">SAMN04487772_104161</name>
</gene>
<keyword evidence="4 8" id="KW-0406">Ion transport</keyword>
<dbReference type="STRING" id="29364.SAMN04487772_104161"/>
<accession>A0A1H9ZXL4</accession>
<keyword evidence="6 8" id="KW-0139">CF(1)</keyword>
<dbReference type="NCBIfam" id="TIGR01216">
    <property type="entry name" value="ATP_synt_epsi"/>
    <property type="match status" value="1"/>
</dbReference>
<dbReference type="GO" id="GO:0046933">
    <property type="term" value="F:proton-transporting ATP synthase activity, rotational mechanism"/>
    <property type="evidence" value="ECO:0007669"/>
    <property type="project" value="UniProtKB-UniRule"/>
</dbReference>
<comment type="subunit">
    <text evidence="8 9">F-type ATPases have 2 components, CF(1) - the catalytic core - and CF(0) - the membrane proton channel. CF(1) has five subunits: alpha(3), beta(3), gamma(1), delta(1), epsilon(1). CF(0) has three main subunits: a, b and c.</text>
</comment>
<name>A0A1H9ZXL4_9FIRM</name>
<dbReference type="Gene3D" id="2.60.15.10">
    <property type="entry name" value="F0F1 ATP synthase delta/epsilon subunit, N-terminal"/>
    <property type="match status" value="1"/>
</dbReference>
<keyword evidence="5 8" id="KW-0472">Membrane</keyword>
<dbReference type="RefSeq" id="WP_092476741.1">
    <property type="nucleotide sequence ID" value="NZ_FOHN01000004.1"/>
</dbReference>
<reference evidence="12 13" key="1">
    <citation type="submission" date="2016-10" db="EMBL/GenBank/DDBJ databases">
        <authorList>
            <person name="de Groot N.N."/>
        </authorList>
    </citation>
    <scope>NUCLEOTIDE SEQUENCE [LARGE SCALE GENOMIC DNA]</scope>
    <source>
        <strain evidence="12 13">DSM 1801</strain>
    </source>
</reference>
<dbReference type="InterPro" id="IPR020546">
    <property type="entry name" value="ATP_synth_F1_dsu/esu_N"/>
</dbReference>
<dbReference type="GO" id="GO:0005886">
    <property type="term" value="C:plasma membrane"/>
    <property type="evidence" value="ECO:0007669"/>
    <property type="project" value="UniProtKB-SubCell"/>
</dbReference>
<evidence type="ECO:0000259" key="11">
    <source>
        <dbReference type="Pfam" id="PF02823"/>
    </source>
</evidence>
<dbReference type="PANTHER" id="PTHR13822:SF10">
    <property type="entry name" value="ATP SYNTHASE EPSILON CHAIN, CHLOROPLASTIC"/>
    <property type="match status" value="1"/>
</dbReference>
<dbReference type="OrthoDB" id="9804110at2"/>
<dbReference type="Pfam" id="PF00401">
    <property type="entry name" value="ATP-synt_DE"/>
    <property type="match status" value="1"/>
</dbReference>
<organism evidence="12 13">
    <name type="scientific">[Clostridium] polysaccharolyticum</name>
    <dbReference type="NCBI Taxonomy" id="29364"/>
    <lineage>
        <taxon>Bacteria</taxon>
        <taxon>Bacillati</taxon>
        <taxon>Bacillota</taxon>
        <taxon>Clostridia</taxon>
        <taxon>Lachnospirales</taxon>
        <taxon>Lachnospiraceae</taxon>
    </lineage>
</organism>
<feature type="domain" description="ATP synthase epsilon subunit C-terminal" evidence="10">
    <location>
        <begin position="87"/>
        <end position="130"/>
    </location>
</feature>
<proteinExistence type="inferred from homology"/>
<evidence type="ECO:0000256" key="7">
    <source>
        <dbReference type="ARBA" id="ARBA00023310"/>
    </source>
</evidence>
<evidence type="ECO:0000313" key="12">
    <source>
        <dbReference type="EMBL" id="SES86544.1"/>
    </source>
</evidence>
<comment type="similarity">
    <text evidence="2 8 9">Belongs to the ATPase epsilon chain family.</text>
</comment>
<keyword evidence="8" id="KW-0375">Hydrogen ion transport</keyword>
<evidence type="ECO:0000259" key="10">
    <source>
        <dbReference type="Pfam" id="PF00401"/>
    </source>
</evidence>
<dbReference type="PANTHER" id="PTHR13822">
    <property type="entry name" value="ATP SYNTHASE DELTA/EPSILON CHAIN"/>
    <property type="match status" value="1"/>
</dbReference>
<dbReference type="GO" id="GO:0045259">
    <property type="term" value="C:proton-transporting ATP synthase complex"/>
    <property type="evidence" value="ECO:0007669"/>
    <property type="project" value="UniProtKB-KW"/>
</dbReference>
<protein>
    <recommendedName>
        <fullName evidence="8">ATP synthase epsilon chain</fullName>
    </recommendedName>
    <alternativeName>
        <fullName evidence="8">ATP synthase F1 sector epsilon subunit</fullName>
    </alternativeName>
    <alternativeName>
        <fullName evidence="8">F-ATPase epsilon subunit</fullName>
    </alternativeName>
</protein>
<evidence type="ECO:0000313" key="13">
    <source>
        <dbReference type="Proteomes" id="UP000199800"/>
    </source>
</evidence>
<dbReference type="EMBL" id="FOHN01000004">
    <property type="protein sequence ID" value="SES86544.1"/>
    <property type="molecule type" value="Genomic_DNA"/>
</dbReference>
<dbReference type="AlphaFoldDB" id="A0A1H9ZXL4"/>
<dbReference type="Proteomes" id="UP000199800">
    <property type="component" value="Unassembled WGS sequence"/>
</dbReference>
<keyword evidence="3 8" id="KW-0813">Transport</keyword>
<dbReference type="InterPro" id="IPR036794">
    <property type="entry name" value="ATP_F1_dsu/esu_C_sf"/>
</dbReference>
<dbReference type="GO" id="GO:0005524">
    <property type="term" value="F:ATP binding"/>
    <property type="evidence" value="ECO:0007669"/>
    <property type="project" value="UniProtKB-UniRule"/>
</dbReference>
<dbReference type="InterPro" id="IPR001469">
    <property type="entry name" value="ATP_synth_F1_dsu/esu"/>
</dbReference>
<comment type="function">
    <text evidence="8">Produces ATP from ADP in the presence of a proton gradient across the membrane.</text>
</comment>
<evidence type="ECO:0000256" key="2">
    <source>
        <dbReference type="ARBA" id="ARBA00005712"/>
    </source>
</evidence>
<feature type="domain" description="ATP synthase F1 complex delta/epsilon subunit N-terminal" evidence="11">
    <location>
        <begin position="5"/>
        <end position="83"/>
    </location>
</feature>
<keyword evidence="13" id="KW-1185">Reference proteome</keyword>
<evidence type="ECO:0000256" key="4">
    <source>
        <dbReference type="ARBA" id="ARBA00023065"/>
    </source>
</evidence>
<keyword evidence="8" id="KW-1003">Cell membrane</keyword>
<dbReference type="Pfam" id="PF02823">
    <property type="entry name" value="ATP-synt_DE_N"/>
    <property type="match status" value="1"/>
</dbReference>
<dbReference type="Gene3D" id="1.20.5.440">
    <property type="entry name" value="ATP synthase delta/epsilon subunit, C-terminal domain"/>
    <property type="match status" value="1"/>
</dbReference>
<dbReference type="SUPFAM" id="SSF46604">
    <property type="entry name" value="Epsilon subunit of F1F0-ATP synthase C-terminal domain"/>
    <property type="match status" value="1"/>
</dbReference>
<comment type="subcellular location">
    <subcellularLocation>
        <location evidence="1 8">Cell membrane</location>
        <topology evidence="1 8">Peripheral membrane protein</topology>
    </subcellularLocation>
</comment>
<dbReference type="InterPro" id="IPR020547">
    <property type="entry name" value="ATP_synth_F1_esu_C"/>
</dbReference>
<evidence type="ECO:0000256" key="6">
    <source>
        <dbReference type="ARBA" id="ARBA00023196"/>
    </source>
</evidence>
<evidence type="ECO:0000256" key="3">
    <source>
        <dbReference type="ARBA" id="ARBA00022448"/>
    </source>
</evidence>
<evidence type="ECO:0000256" key="5">
    <source>
        <dbReference type="ARBA" id="ARBA00023136"/>
    </source>
</evidence>
<evidence type="ECO:0000256" key="1">
    <source>
        <dbReference type="ARBA" id="ARBA00004202"/>
    </source>
</evidence>
<dbReference type="HAMAP" id="MF_00530">
    <property type="entry name" value="ATP_synth_epsil_bac"/>
    <property type="match status" value="1"/>
</dbReference>
<evidence type="ECO:0000256" key="9">
    <source>
        <dbReference type="RuleBase" id="RU003656"/>
    </source>
</evidence>
<dbReference type="CDD" id="cd12152">
    <property type="entry name" value="F1-ATPase_delta"/>
    <property type="match status" value="1"/>
</dbReference>